<sequence>EVSQGVGKINRSGGPTWKSCSSVNSLERGFNTSSNLIHGGLLTEGVDSRSGHVMCNIELKVAFD</sequence>
<evidence type="ECO:0000313" key="1">
    <source>
        <dbReference type="EMBL" id="KAH9288892.1"/>
    </source>
</evidence>
<dbReference type="AlphaFoldDB" id="A0AA38C2Z6"/>
<comment type="caution">
    <text evidence="1">The sequence shown here is derived from an EMBL/GenBank/DDBJ whole genome shotgun (WGS) entry which is preliminary data.</text>
</comment>
<keyword evidence="2" id="KW-1185">Reference proteome</keyword>
<dbReference type="EMBL" id="JAHRHJ020003813">
    <property type="protein sequence ID" value="KAH9288892.1"/>
    <property type="molecule type" value="Genomic_DNA"/>
</dbReference>
<name>A0AA38C2Z6_TAXCH</name>
<feature type="non-terminal residue" evidence="1">
    <location>
        <position position="1"/>
    </location>
</feature>
<evidence type="ECO:0000313" key="2">
    <source>
        <dbReference type="Proteomes" id="UP000824469"/>
    </source>
</evidence>
<dbReference type="Proteomes" id="UP000824469">
    <property type="component" value="Unassembled WGS sequence"/>
</dbReference>
<proteinExistence type="predicted"/>
<organism evidence="1 2">
    <name type="scientific">Taxus chinensis</name>
    <name type="common">Chinese yew</name>
    <name type="synonym">Taxus wallichiana var. chinensis</name>
    <dbReference type="NCBI Taxonomy" id="29808"/>
    <lineage>
        <taxon>Eukaryota</taxon>
        <taxon>Viridiplantae</taxon>
        <taxon>Streptophyta</taxon>
        <taxon>Embryophyta</taxon>
        <taxon>Tracheophyta</taxon>
        <taxon>Spermatophyta</taxon>
        <taxon>Pinopsida</taxon>
        <taxon>Pinidae</taxon>
        <taxon>Conifers II</taxon>
        <taxon>Cupressales</taxon>
        <taxon>Taxaceae</taxon>
        <taxon>Taxus</taxon>
    </lineage>
</organism>
<gene>
    <name evidence="1" type="ORF">KI387_033009</name>
</gene>
<protein>
    <submittedName>
        <fullName evidence="1">Uncharacterized protein</fullName>
    </submittedName>
</protein>
<feature type="non-terminal residue" evidence="1">
    <location>
        <position position="64"/>
    </location>
</feature>
<reference evidence="1 2" key="1">
    <citation type="journal article" date="2021" name="Nat. Plants">
        <title>The Taxus genome provides insights into paclitaxel biosynthesis.</title>
        <authorList>
            <person name="Xiong X."/>
            <person name="Gou J."/>
            <person name="Liao Q."/>
            <person name="Li Y."/>
            <person name="Zhou Q."/>
            <person name="Bi G."/>
            <person name="Li C."/>
            <person name="Du R."/>
            <person name="Wang X."/>
            <person name="Sun T."/>
            <person name="Guo L."/>
            <person name="Liang H."/>
            <person name="Lu P."/>
            <person name="Wu Y."/>
            <person name="Zhang Z."/>
            <person name="Ro D.K."/>
            <person name="Shang Y."/>
            <person name="Huang S."/>
            <person name="Yan J."/>
        </authorList>
    </citation>
    <scope>NUCLEOTIDE SEQUENCE [LARGE SCALE GENOMIC DNA]</scope>
    <source>
        <strain evidence="1">Ta-2019</strain>
    </source>
</reference>
<accession>A0AA38C2Z6</accession>